<accession>A0ABP4BNK9</accession>
<reference evidence="2" key="1">
    <citation type="journal article" date="2019" name="Int. J. Syst. Evol. Microbiol.">
        <title>The Global Catalogue of Microorganisms (GCM) 10K type strain sequencing project: providing services to taxonomists for standard genome sequencing and annotation.</title>
        <authorList>
            <consortium name="The Broad Institute Genomics Platform"/>
            <consortium name="The Broad Institute Genome Sequencing Center for Infectious Disease"/>
            <person name="Wu L."/>
            <person name="Ma J."/>
        </authorList>
    </citation>
    <scope>NUCLEOTIDE SEQUENCE [LARGE SCALE GENOMIC DNA]</scope>
    <source>
        <strain evidence="2">JCM 10696</strain>
    </source>
</reference>
<name>A0ABP4BNK9_9ACTN</name>
<dbReference type="EMBL" id="BAAAHH010000012">
    <property type="protein sequence ID" value="GAA0952580.1"/>
    <property type="molecule type" value="Genomic_DNA"/>
</dbReference>
<keyword evidence="2" id="KW-1185">Reference proteome</keyword>
<proteinExistence type="predicted"/>
<protein>
    <submittedName>
        <fullName evidence="1">Uncharacterized protein</fullName>
    </submittedName>
</protein>
<organism evidence="1 2">
    <name type="scientific">Actinocorallia libanotica</name>
    <dbReference type="NCBI Taxonomy" id="46162"/>
    <lineage>
        <taxon>Bacteria</taxon>
        <taxon>Bacillati</taxon>
        <taxon>Actinomycetota</taxon>
        <taxon>Actinomycetes</taxon>
        <taxon>Streptosporangiales</taxon>
        <taxon>Thermomonosporaceae</taxon>
        <taxon>Actinocorallia</taxon>
    </lineage>
</organism>
<dbReference type="Proteomes" id="UP001500665">
    <property type="component" value="Unassembled WGS sequence"/>
</dbReference>
<evidence type="ECO:0000313" key="2">
    <source>
        <dbReference type="Proteomes" id="UP001500665"/>
    </source>
</evidence>
<gene>
    <name evidence="1" type="ORF">GCM10009550_33490</name>
</gene>
<sequence>MALPPRAGRRGLHLVPGYGLTVAVEGPSGGSETGWVMCGSGCGCGSVGGAPVGVPVACTLPAGAIRARLGEFEELFARALTDWKREPLLLRLEFGQGAEEQVRGLFAAEAECCAFLGFQVESGGGEGLVVTVTAPPEAGAALDGLQGLAEGRVSTGQAASGWPR</sequence>
<evidence type="ECO:0000313" key="1">
    <source>
        <dbReference type="EMBL" id="GAA0952580.1"/>
    </source>
</evidence>
<comment type="caution">
    <text evidence="1">The sequence shown here is derived from an EMBL/GenBank/DDBJ whole genome shotgun (WGS) entry which is preliminary data.</text>
</comment>